<reference evidence="6 7" key="1">
    <citation type="submission" date="2015-08" db="EMBL/GenBank/DDBJ databases">
        <title>Complete genome sequence of Sulfurifustis variabilis.</title>
        <authorList>
            <person name="Miura A."/>
            <person name="Kojima H."/>
            <person name="Fukui M."/>
        </authorList>
    </citation>
    <scope>NUCLEOTIDE SEQUENCE [LARGE SCALE GENOMIC DNA]</scope>
    <source>
        <strain evidence="7">skN76</strain>
    </source>
</reference>
<feature type="transmembrane region" description="Helical" evidence="5">
    <location>
        <begin position="156"/>
        <end position="178"/>
    </location>
</feature>
<dbReference type="OrthoDB" id="5460483at2"/>
<feature type="transmembrane region" description="Helical" evidence="5">
    <location>
        <begin position="102"/>
        <end position="121"/>
    </location>
</feature>
<feature type="transmembrane region" description="Helical" evidence="5">
    <location>
        <begin position="15"/>
        <end position="32"/>
    </location>
</feature>
<feature type="transmembrane region" description="Helical" evidence="5">
    <location>
        <begin position="265"/>
        <end position="283"/>
    </location>
</feature>
<dbReference type="InterPro" id="IPR001898">
    <property type="entry name" value="SLC13A/DASS"/>
</dbReference>
<keyword evidence="4 5" id="KW-0472">Membrane</keyword>
<feature type="transmembrane region" description="Helical" evidence="5">
    <location>
        <begin position="413"/>
        <end position="435"/>
    </location>
</feature>
<feature type="transmembrane region" description="Helical" evidence="5">
    <location>
        <begin position="373"/>
        <end position="393"/>
    </location>
</feature>
<proteinExistence type="predicted"/>
<evidence type="ECO:0000256" key="3">
    <source>
        <dbReference type="ARBA" id="ARBA00022989"/>
    </source>
</evidence>
<dbReference type="EMBL" id="AP014936">
    <property type="protein sequence ID" value="BAU48396.1"/>
    <property type="molecule type" value="Genomic_DNA"/>
</dbReference>
<feature type="transmembrane region" description="Helical" evidence="5">
    <location>
        <begin position="63"/>
        <end position="81"/>
    </location>
</feature>
<dbReference type="GO" id="GO:0005886">
    <property type="term" value="C:plasma membrane"/>
    <property type="evidence" value="ECO:0007669"/>
    <property type="project" value="TreeGrafter"/>
</dbReference>
<comment type="subcellular location">
    <subcellularLocation>
        <location evidence="1">Membrane</location>
        <topology evidence="1">Multi-pass membrane protein</topology>
    </subcellularLocation>
</comment>
<keyword evidence="3 5" id="KW-1133">Transmembrane helix</keyword>
<gene>
    <name evidence="6" type="ORF">SVA_1842</name>
</gene>
<dbReference type="Proteomes" id="UP000218899">
    <property type="component" value="Chromosome"/>
</dbReference>
<organism evidence="6 7">
    <name type="scientific">Sulfurifustis variabilis</name>
    <dbReference type="NCBI Taxonomy" id="1675686"/>
    <lineage>
        <taxon>Bacteria</taxon>
        <taxon>Pseudomonadati</taxon>
        <taxon>Pseudomonadota</taxon>
        <taxon>Gammaproteobacteria</taxon>
        <taxon>Acidiferrobacterales</taxon>
        <taxon>Acidiferrobacteraceae</taxon>
        <taxon>Sulfurifustis</taxon>
    </lineage>
</organism>
<name>A0A1B4V4E6_9GAMM</name>
<accession>A0A1B4V4E6</accession>
<dbReference type="GO" id="GO:1905039">
    <property type="term" value="P:carboxylic acid transmembrane transport"/>
    <property type="evidence" value="ECO:0007669"/>
    <property type="project" value="UniProtKB-ARBA"/>
</dbReference>
<keyword evidence="7" id="KW-1185">Reference proteome</keyword>
<evidence type="ECO:0000256" key="4">
    <source>
        <dbReference type="ARBA" id="ARBA00023136"/>
    </source>
</evidence>
<feature type="transmembrane region" description="Helical" evidence="5">
    <location>
        <begin position="198"/>
        <end position="220"/>
    </location>
</feature>
<evidence type="ECO:0000256" key="1">
    <source>
        <dbReference type="ARBA" id="ARBA00004141"/>
    </source>
</evidence>
<sequence length="443" mass="45741">MILVLMPPPPGVSRTLLHAAALTVFAVGLWATAAIPEEVTAIAFFLLAMLLAVAPPSVVFSGFAAQAVWLVFAGVVIGTAVKHTGLGERLARALVLRIGRSYLAVITGLVVVAMVLAFLMPSSMGRVVLLIPVVNALAAQLGFAEGSRGRIGMVMATGLACFMPAAAVLPAAVPNLVLAGAAETQYGLAFAYMEFLRLHFPIIGIGDSVLIVLLTTLIFAERPRPYAGVARAGPITPAEKRLSVVLVAALGLWATDTLHGVGPGWIGLAAATACLLPALRLLPPKVFSGQANLAPVIYVAGILGMAAVVADSGLAGWLGAALFAVVPLEAGAEARNFASLVGIASATGFVATMAGVPAVLAPLADTLADATGLPLYAVLMTQVIGYTALFIPYQSPPLVVAMQLGGVRLRDALRITLLLAALELALLTPINFLWWRWLGVFSQ</sequence>
<dbReference type="PANTHER" id="PTHR10283:SF82">
    <property type="entry name" value="SOLUTE CARRIER FAMILY 13 MEMBER 2"/>
    <property type="match status" value="1"/>
</dbReference>
<feature type="transmembrane region" description="Helical" evidence="5">
    <location>
        <begin position="337"/>
        <end position="361"/>
    </location>
</feature>
<dbReference type="KEGG" id="sva:SVA_1842"/>
<evidence type="ECO:0000256" key="2">
    <source>
        <dbReference type="ARBA" id="ARBA00022692"/>
    </source>
</evidence>
<dbReference type="GO" id="GO:0008514">
    <property type="term" value="F:organic anion transmembrane transporter activity"/>
    <property type="evidence" value="ECO:0007669"/>
    <property type="project" value="UniProtKB-ARBA"/>
</dbReference>
<dbReference type="PANTHER" id="PTHR10283">
    <property type="entry name" value="SOLUTE CARRIER FAMILY 13 MEMBER"/>
    <property type="match status" value="1"/>
</dbReference>
<evidence type="ECO:0000313" key="7">
    <source>
        <dbReference type="Proteomes" id="UP000218899"/>
    </source>
</evidence>
<keyword evidence="2 5" id="KW-0812">Transmembrane</keyword>
<evidence type="ECO:0000256" key="5">
    <source>
        <dbReference type="SAM" id="Phobius"/>
    </source>
</evidence>
<dbReference type="AlphaFoldDB" id="A0A1B4V4E6"/>
<evidence type="ECO:0000313" key="6">
    <source>
        <dbReference type="EMBL" id="BAU48396.1"/>
    </source>
</evidence>
<protein>
    <submittedName>
        <fullName evidence="6">Sodium:sulfate symporter</fullName>
    </submittedName>
</protein>
<feature type="transmembrane region" description="Helical" evidence="5">
    <location>
        <begin position="39"/>
        <end position="57"/>
    </location>
</feature>
<feature type="transmembrane region" description="Helical" evidence="5">
    <location>
        <begin position="295"/>
        <end position="325"/>
    </location>
</feature>
<dbReference type="Pfam" id="PF00939">
    <property type="entry name" value="Na_sulph_symp"/>
    <property type="match status" value="1"/>
</dbReference>